<dbReference type="GO" id="GO:0016985">
    <property type="term" value="F:mannan endo-1,4-beta-mannosidase activity"/>
    <property type="evidence" value="ECO:0007669"/>
    <property type="project" value="UniProtKB-UniRule"/>
</dbReference>
<evidence type="ECO:0000256" key="1">
    <source>
        <dbReference type="ARBA" id="ARBA00007754"/>
    </source>
</evidence>
<evidence type="ECO:0000313" key="10">
    <source>
        <dbReference type="EMBL" id="SHH38644.1"/>
    </source>
</evidence>
<evidence type="ECO:0000256" key="6">
    <source>
        <dbReference type="PIRSR" id="PIRSR018168-2"/>
    </source>
</evidence>
<dbReference type="SUPFAM" id="SSF51445">
    <property type="entry name" value="(Trans)glycosidases"/>
    <property type="match status" value="1"/>
</dbReference>
<feature type="active site" description="Nucleophile" evidence="5 8">
    <location>
        <position position="300"/>
    </location>
</feature>
<keyword evidence="3 4" id="KW-0326">Glycosidase</keyword>
<feature type="active site" description="Proton donor" evidence="5 8">
    <location>
        <position position="193"/>
    </location>
</feature>
<keyword evidence="11" id="KW-1185">Reference proteome</keyword>
<dbReference type="EMBL" id="FQWC01000007">
    <property type="protein sequence ID" value="SHH38644.1"/>
    <property type="molecule type" value="Genomic_DNA"/>
</dbReference>
<gene>
    <name evidence="10" type="ORF">SAMN05443663_107131</name>
</gene>
<dbReference type="InterPro" id="IPR000805">
    <property type="entry name" value="Glyco_hydro_26"/>
</dbReference>
<accession>A0A1M5SJA3</accession>
<dbReference type="Gene3D" id="3.20.20.80">
    <property type="entry name" value="Glycosidases"/>
    <property type="match status" value="1"/>
</dbReference>
<dbReference type="PROSITE" id="PS51764">
    <property type="entry name" value="GH26"/>
    <property type="match status" value="1"/>
</dbReference>
<dbReference type="InterPro" id="IPR017853">
    <property type="entry name" value="GH"/>
</dbReference>
<keyword evidence="4" id="KW-0732">Signal</keyword>
<keyword evidence="4" id="KW-0964">Secreted</keyword>
<feature type="binding site" evidence="6">
    <location>
        <position position="198"/>
    </location>
    <ligand>
        <name>substrate</name>
    </ligand>
</feature>
<sequence length="380" mass="43700">MKKYFFKLLVTALLGSSCSAQHHNSNTNLSLSDKKATSETVLLYKKLNQLTQKGYLFGHQDDLAYGVNWKYEKGRSDIKDVVGDYPAVYGWDIAGLEKGNVNNIDGVPFSKMKQYIIDANERGGISTISWHFDNPATGGSAWDNKPNSLKTILPGGENHQKFTSWLDKAASFFLSLKDKKGKNIPILFRPYHELSGGWFWWGKGNCTPEEFKTAWKFTFEYLQKKGVHNLIYVYNTGSFSSKEDFLTNYPGDDFADILSFDSYQNNNDKEGTKFIAEVQNQLKILNEIGQEKHKLIAVAEAGYEAIPDPKWWTGTFSKAIGDYKISYVLLWRNHGWQEKEQKMHYYAPFKGQTSEKDFIEYYNMKNTLFEKDIKKLKIEN</sequence>
<feature type="binding site" evidence="6">
    <location>
        <position position="263"/>
    </location>
    <ligand>
        <name>substrate</name>
    </ligand>
</feature>
<dbReference type="InterPro" id="IPR016714">
    <property type="entry name" value="MANB/E"/>
</dbReference>
<evidence type="ECO:0000313" key="11">
    <source>
        <dbReference type="Proteomes" id="UP000184071"/>
    </source>
</evidence>
<name>A0A1M5SJA3_9FLAO</name>
<reference evidence="11" key="1">
    <citation type="submission" date="2016-11" db="EMBL/GenBank/DDBJ databases">
        <authorList>
            <person name="Varghese N."/>
            <person name="Submissions S."/>
        </authorList>
    </citation>
    <scope>NUCLEOTIDE SEQUENCE [LARGE SCALE GENOMIC DNA]</scope>
    <source>
        <strain evidence="11">DSM 17963</strain>
    </source>
</reference>
<evidence type="ECO:0000256" key="4">
    <source>
        <dbReference type="PIRNR" id="PIRNR018168"/>
    </source>
</evidence>
<evidence type="ECO:0000256" key="2">
    <source>
        <dbReference type="ARBA" id="ARBA00022801"/>
    </source>
</evidence>
<dbReference type="OrthoDB" id="9816550at2"/>
<dbReference type="RefSeq" id="WP_073417102.1">
    <property type="nucleotide sequence ID" value="NZ_FQWC01000007.1"/>
</dbReference>
<feature type="site" description="Plays an important role in maintaining the position of the catalytic nucleophile" evidence="7">
    <location>
        <position position="192"/>
    </location>
</feature>
<keyword evidence="2 4" id="KW-0378">Hydrolase</keyword>
<comment type="catalytic activity">
    <reaction evidence="4">
        <text>Random hydrolysis of (1-&gt;4)-beta-D-mannosidic linkages in mannans, galactomannans and glucomannans.</text>
        <dbReference type="EC" id="3.2.1.78"/>
    </reaction>
</comment>
<dbReference type="PIRSF" id="PIRSF018168">
    <property type="entry name" value="Mannan-1_4-beta-mannosidase"/>
    <property type="match status" value="1"/>
</dbReference>
<dbReference type="GO" id="GO:0006080">
    <property type="term" value="P:substituted mannan metabolic process"/>
    <property type="evidence" value="ECO:0007669"/>
    <property type="project" value="UniProtKB-UniRule"/>
</dbReference>
<evidence type="ECO:0000256" key="3">
    <source>
        <dbReference type="ARBA" id="ARBA00023295"/>
    </source>
</evidence>
<dbReference type="PANTHER" id="PTHR40079">
    <property type="entry name" value="MANNAN ENDO-1,4-BETA-MANNOSIDASE E-RELATED"/>
    <property type="match status" value="1"/>
</dbReference>
<dbReference type="AlphaFoldDB" id="A0A1M5SJA3"/>
<feature type="domain" description="GH26" evidence="9">
    <location>
        <begin position="38"/>
        <end position="371"/>
    </location>
</feature>
<dbReference type="InterPro" id="IPR022790">
    <property type="entry name" value="GH26_dom"/>
</dbReference>
<comment type="subcellular location">
    <subcellularLocation>
        <location evidence="4">Secreted</location>
    </subcellularLocation>
</comment>
<feature type="binding site" evidence="6">
    <location>
        <position position="131"/>
    </location>
    <ligand>
        <name>substrate</name>
    </ligand>
</feature>
<keyword evidence="4" id="KW-0119">Carbohydrate metabolism</keyword>
<organism evidence="10 11">
    <name type="scientific">Flavobacterium defluvii</name>
    <dbReference type="NCBI Taxonomy" id="370979"/>
    <lineage>
        <taxon>Bacteria</taxon>
        <taxon>Pseudomonadati</taxon>
        <taxon>Bacteroidota</taxon>
        <taxon>Flavobacteriia</taxon>
        <taxon>Flavobacteriales</taxon>
        <taxon>Flavobacteriaceae</taxon>
        <taxon>Flavobacterium</taxon>
    </lineage>
</organism>
<dbReference type="PANTHER" id="PTHR40079:SF4">
    <property type="entry name" value="GH26 DOMAIN-CONTAINING PROTEIN-RELATED"/>
    <property type="match status" value="1"/>
</dbReference>
<dbReference type="STRING" id="370979.SAMN05443663_107131"/>
<dbReference type="PROSITE" id="PS51257">
    <property type="entry name" value="PROKAR_LIPOPROTEIN"/>
    <property type="match status" value="1"/>
</dbReference>
<evidence type="ECO:0000256" key="8">
    <source>
        <dbReference type="PROSITE-ProRule" id="PRU01100"/>
    </source>
</evidence>
<comment type="similarity">
    <text evidence="1 4 8">Belongs to the glycosyl hydrolase 26 family.</text>
</comment>
<evidence type="ECO:0000256" key="7">
    <source>
        <dbReference type="PIRSR" id="PIRSR018168-3"/>
    </source>
</evidence>
<dbReference type="Proteomes" id="UP000184071">
    <property type="component" value="Unassembled WGS sequence"/>
</dbReference>
<protein>
    <recommendedName>
        <fullName evidence="4">Mannan endo-1,4-beta-mannosidase</fullName>
        <ecNumber evidence="4">3.2.1.78</ecNumber>
    </recommendedName>
</protein>
<dbReference type="EC" id="3.2.1.78" evidence="4"/>
<evidence type="ECO:0000256" key="5">
    <source>
        <dbReference type="PIRSR" id="PIRSR018168-1"/>
    </source>
</evidence>
<evidence type="ECO:0000259" key="9">
    <source>
        <dbReference type="PROSITE" id="PS51764"/>
    </source>
</evidence>
<dbReference type="PRINTS" id="PR00739">
    <property type="entry name" value="GLHYDRLASE26"/>
</dbReference>
<proteinExistence type="inferred from homology"/>
<feature type="signal peptide" evidence="4">
    <location>
        <begin position="1"/>
        <end position="22"/>
    </location>
</feature>
<dbReference type="Pfam" id="PF02156">
    <property type="entry name" value="Glyco_hydro_26"/>
    <property type="match status" value="1"/>
</dbReference>
<feature type="chain" id="PRO_5011836459" description="Mannan endo-1,4-beta-mannosidase" evidence="4">
    <location>
        <begin position="23"/>
        <end position="380"/>
    </location>
</feature>
<dbReference type="GO" id="GO:0005576">
    <property type="term" value="C:extracellular region"/>
    <property type="evidence" value="ECO:0007669"/>
    <property type="project" value="UniProtKB-SubCell"/>
</dbReference>